<sequence length="88" mass="10419">MKAYPISIPCETYQRTPYDTIYTSAVEKFERNIHKITMDSLIFRTKNKRTTRTCIERRATARESALGYHDKPNKERIAYHDQHQGKPT</sequence>
<comment type="caution">
    <text evidence="1">The sequence shown here is derived from an EMBL/GenBank/DDBJ whole genome shotgun (WGS) entry which is preliminary data.</text>
</comment>
<dbReference type="AlphaFoldDB" id="A0A8H8D2F7"/>
<evidence type="ECO:0000313" key="1">
    <source>
        <dbReference type="EMBL" id="KAG5299120.1"/>
    </source>
</evidence>
<dbReference type="Proteomes" id="UP000670092">
    <property type="component" value="Unassembled WGS sequence"/>
</dbReference>
<protein>
    <submittedName>
        <fullName evidence="1">Uncharacterized protein</fullName>
    </submittedName>
</protein>
<dbReference type="EMBL" id="JAEVHI010000002">
    <property type="protein sequence ID" value="KAG5299120.1"/>
    <property type="molecule type" value="Genomic_DNA"/>
</dbReference>
<reference evidence="1 2" key="1">
    <citation type="submission" date="2021-01" db="EMBL/GenBank/DDBJ databases">
        <title>Chromosome-level genome assembly of a human fungal pathogen reveals clustering of transcriptionally co-regulated genes.</title>
        <authorList>
            <person name="Voorhies M."/>
            <person name="Cohen S."/>
            <person name="Shea T.P."/>
            <person name="Petrus S."/>
            <person name="Munoz J.F."/>
            <person name="Poplawski S."/>
            <person name="Goldman W.E."/>
            <person name="Michael T."/>
            <person name="Cuomo C.A."/>
            <person name="Sil A."/>
            <person name="Beyhan S."/>
        </authorList>
    </citation>
    <scope>NUCLEOTIDE SEQUENCE [LARGE SCALE GENOMIC DNA]</scope>
    <source>
        <strain evidence="1 2">G184AR</strain>
    </source>
</reference>
<dbReference type="VEuPathDB" id="FungiDB:I7I52_09317"/>
<proteinExistence type="predicted"/>
<organism evidence="1 2">
    <name type="scientific">Ajellomyces capsulatus</name>
    <name type="common">Darling's disease fungus</name>
    <name type="synonym">Histoplasma capsulatum</name>
    <dbReference type="NCBI Taxonomy" id="5037"/>
    <lineage>
        <taxon>Eukaryota</taxon>
        <taxon>Fungi</taxon>
        <taxon>Dikarya</taxon>
        <taxon>Ascomycota</taxon>
        <taxon>Pezizomycotina</taxon>
        <taxon>Eurotiomycetes</taxon>
        <taxon>Eurotiomycetidae</taxon>
        <taxon>Onygenales</taxon>
        <taxon>Ajellomycetaceae</taxon>
        <taxon>Histoplasma</taxon>
    </lineage>
</organism>
<name>A0A8H8D2F7_AJECA</name>
<accession>A0A8H8D2F7</accession>
<gene>
    <name evidence="1" type="ORF">I7I52_09317</name>
</gene>
<evidence type="ECO:0000313" key="2">
    <source>
        <dbReference type="Proteomes" id="UP000670092"/>
    </source>
</evidence>